<dbReference type="GeneID" id="108877600"/>
<accession>A0AAJ8DSN0</accession>
<feature type="region of interest" description="Disordered" evidence="1">
    <location>
        <begin position="154"/>
        <end position="183"/>
    </location>
</feature>
<evidence type="ECO:0000256" key="1">
    <source>
        <dbReference type="SAM" id="MobiDB-lite"/>
    </source>
</evidence>
<evidence type="ECO:0000313" key="3">
    <source>
        <dbReference type="RefSeq" id="XP_050929640.1"/>
    </source>
</evidence>
<proteinExistence type="predicted"/>
<sequence>MERKHREELKEKDELLNREVNKRRARTQAYVNCLDLLNRQEKALKSAELRGKALESNLRWELTLKEEKHQEEKKYKEEVEEETKRSEDGWRRMESHLREELNHKDELLKKETKKRKARTQAYVDCMNLLSQKEKDLKESEEQTHDALEKSLKLELALKDQREQEDKYKEKVEEETKRAEDELRRMESQFTEELKEKDELLNREINKRRLILRLMLTA</sequence>
<evidence type="ECO:0000313" key="2">
    <source>
        <dbReference type="Proteomes" id="UP000694890"/>
    </source>
</evidence>
<dbReference type="AlphaFoldDB" id="A0AAJ8DSN0"/>
<dbReference type="Proteomes" id="UP000694890">
    <property type="component" value="Linkage group LG11"/>
</dbReference>
<protein>
    <submittedName>
        <fullName evidence="3">Trichohyalin isoform X1</fullName>
    </submittedName>
</protein>
<gene>
    <name evidence="3" type="primary">LOC108877600</name>
</gene>
<dbReference type="KEGG" id="lcf:108877600"/>
<feature type="region of interest" description="Disordered" evidence="1">
    <location>
        <begin position="1"/>
        <end position="21"/>
    </location>
</feature>
<name>A0AAJ8DSN0_LATCA</name>
<dbReference type="RefSeq" id="XP_050929640.1">
    <property type="nucleotide sequence ID" value="XM_051073683.1"/>
</dbReference>
<feature type="region of interest" description="Disordered" evidence="1">
    <location>
        <begin position="68"/>
        <end position="90"/>
    </location>
</feature>
<reference evidence="3" key="1">
    <citation type="submission" date="2025-08" db="UniProtKB">
        <authorList>
            <consortium name="RefSeq"/>
        </authorList>
    </citation>
    <scope>IDENTIFICATION</scope>
    <source>
        <tissue evidence="3">Brain</tissue>
    </source>
</reference>
<organism evidence="2 3">
    <name type="scientific">Lates calcarifer</name>
    <name type="common">Barramundi</name>
    <name type="synonym">Holocentrus calcarifer</name>
    <dbReference type="NCBI Taxonomy" id="8187"/>
    <lineage>
        <taxon>Eukaryota</taxon>
        <taxon>Metazoa</taxon>
        <taxon>Chordata</taxon>
        <taxon>Craniata</taxon>
        <taxon>Vertebrata</taxon>
        <taxon>Euteleostomi</taxon>
        <taxon>Actinopterygii</taxon>
        <taxon>Neopterygii</taxon>
        <taxon>Teleostei</taxon>
        <taxon>Neoteleostei</taxon>
        <taxon>Acanthomorphata</taxon>
        <taxon>Carangaria</taxon>
        <taxon>Carangaria incertae sedis</taxon>
        <taxon>Centropomidae</taxon>
        <taxon>Lates</taxon>
    </lineage>
</organism>